<dbReference type="AlphaFoldDB" id="A0ABD3EP91"/>
<evidence type="ECO:0000313" key="2">
    <source>
        <dbReference type="Proteomes" id="UP001632037"/>
    </source>
</evidence>
<organism evidence="1 2">
    <name type="scientific">Phytophthora oleae</name>
    <dbReference type="NCBI Taxonomy" id="2107226"/>
    <lineage>
        <taxon>Eukaryota</taxon>
        <taxon>Sar</taxon>
        <taxon>Stramenopiles</taxon>
        <taxon>Oomycota</taxon>
        <taxon>Peronosporomycetes</taxon>
        <taxon>Peronosporales</taxon>
        <taxon>Peronosporaceae</taxon>
        <taxon>Phytophthora</taxon>
    </lineage>
</organism>
<dbReference type="Proteomes" id="UP001632037">
    <property type="component" value="Unassembled WGS sequence"/>
</dbReference>
<accession>A0ABD3EP91</accession>
<comment type="caution">
    <text evidence="1">The sequence shown here is derived from an EMBL/GenBank/DDBJ whole genome shotgun (WGS) entry which is preliminary data.</text>
</comment>
<reference evidence="1 2" key="1">
    <citation type="submission" date="2024-09" db="EMBL/GenBank/DDBJ databases">
        <title>Genome sequencing and assembly of Phytophthora oleae, isolate VK10A, causative agent of rot of olive drupes.</title>
        <authorList>
            <person name="Conti Taguali S."/>
            <person name="Riolo M."/>
            <person name="La Spada F."/>
            <person name="Cacciola S.O."/>
            <person name="Dionisio G."/>
        </authorList>
    </citation>
    <scope>NUCLEOTIDE SEQUENCE [LARGE SCALE GENOMIC DNA]</scope>
    <source>
        <strain evidence="1 2">VK10A</strain>
    </source>
</reference>
<dbReference type="EMBL" id="JBIMZQ010000105">
    <property type="protein sequence ID" value="KAL3656178.1"/>
    <property type="molecule type" value="Genomic_DNA"/>
</dbReference>
<sequence>MGSKYAIVIRNEHRTHSHLKTDSEATSYLTTKTLSLDMQDREDVKTLANSRVSSKHIANFLNGRTGVR</sequence>
<proteinExistence type="predicted"/>
<protein>
    <submittedName>
        <fullName evidence="1">Uncharacterized protein</fullName>
    </submittedName>
</protein>
<evidence type="ECO:0000313" key="1">
    <source>
        <dbReference type="EMBL" id="KAL3656178.1"/>
    </source>
</evidence>
<keyword evidence="2" id="KW-1185">Reference proteome</keyword>
<gene>
    <name evidence="1" type="ORF">V7S43_018993</name>
</gene>
<name>A0ABD3EP91_9STRA</name>